<name>A0A834GKR1_RHOSS</name>
<proteinExistence type="predicted"/>
<dbReference type="Proteomes" id="UP000626092">
    <property type="component" value="Unassembled WGS sequence"/>
</dbReference>
<dbReference type="AlphaFoldDB" id="A0A834GKR1"/>
<dbReference type="GO" id="GO:0003723">
    <property type="term" value="F:RNA binding"/>
    <property type="evidence" value="ECO:0007669"/>
    <property type="project" value="InterPro"/>
</dbReference>
<accession>A0A834GKR1</accession>
<dbReference type="InterPro" id="IPR021099">
    <property type="entry name" value="PORR_domain"/>
</dbReference>
<feature type="domain" description="PORR" evidence="1">
    <location>
        <begin position="38"/>
        <end position="87"/>
    </location>
</feature>
<dbReference type="Pfam" id="PF11955">
    <property type="entry name" value="PORR"/>
    <property type="match status" value="1"/>
</dbReference>
<reference evidence="2" key="1">
    <citation type="submission" date="2019-11" db="EMBL/GenBank/DDBJ databases">
        <authorList>
            <person name="Liu Y."/>
            <person name="Hou J."/>
            <person name="Li T.-Q."/>
            <person name="Guan C.-H."/>
            <person name="Wu X."/>
            <person name="Wu H.-Z."/>
            <person name="Ling F."/>
            <person name="Zhang R."/>
            <person name="Shi X.-G."/>
            <person name="Ren J.-P."/>
            <person name="Chen E.-F."/>
            <person name="Sun J.-M."/>
        </authorList>
    </citation>
    <scope>NUCLEOTIDE SEQUENCE</scope>
    <source>
        <strain evidence="2">Adult_tree_wgs_1</strain>
        <tissue evidence="2">Leaves</tissue>
    </source>
</reference>
<comment type="caution">
    <text evidence="2">The sequence shown here is derived from an EMBL/GenBank/DDBJ whole genome shotgun (WGS) entry which is preliminary data.</text>
</comment>
<gene>
    <name evidence="2" type="ORF">RHSIM_Rhsim07G0220500</name>
</gene>
<evidence type="ECO:0000259" key="1">
    <source>
        <dbReference type="Pfam" id="PF11955"/>
    </source>
</evidence>
<keyword evidence="3" id="KW-1185">Reference proteome</keyword>
<dbReference type="EMBL" id="WJXA01000007">
    <property type="protein sequence ID" value="KAF7137368.1"/>
    <property type="molecule type" value="Genomic_DNA"/>
</dbReference>
<evidence type="ECO:0000313" key="2">
    <source>
        <dbReference type="EMBL" id="KAF7137368.1"/>
    </source>
</evidence>
<sequence length="106" mass="11865">MFRWLSGSAEAYGFLYGYSRGFDYQQKLNLVDVKFKWVKDKVLDAVIVGERDVRAVCTLVSIISSNPQCLVPVYLLSRRPGQLGLPDSGGTLVPCFRLTPEALNLH</sequence>
<organism evidence="2 3">
    <name type="scientific">Rhododendron simsii</name>
    <name type="common">Sims's rhododendron</name>
    <dbReference type="NCBI Taxonomy" id="118357"/>
    <lineage>
        <taxon>Eukaryota</taxon>
        <taxon>Viridiplantae</taxon>
        <taxon>Streptophyta</taxon>
        <taxon>Embryophyta</taxon>
        <taxon>Tracheophyta</taxon>
        <taxon>Spermatophyta</taxon>
        <taxon>Magnoliopsida</taxon>
        <taxon>eudicotyledons</taxon>
        <taxon>Gunneridae</taxon>
        <taxon>Pentapetalae</taxon>
        <taxon>asterids</taxon>
        <taxon>Ericales</taxon>
        <taxon>Ericaceae</taxon>
        <taxon>Ericoideae</taxon>
        <taxon>Rhodoreae</taxon>
        <taxon>Rhododendron</taxon>
    </lineage>
</organism>
<evidence type="ECO:0000313" key="3">
    <source>
        <dbReference type="Proteomes" id="UP000626092"/>
    </source>
</evidence>
<protein>
    <recommendedName>
        <fullName evidence="1">PORR domain-containing protein</fullName>
    </recommendedName>
</protein>